<feature type="region of interest" description="Disordered" evidence="1">
    <location>
        <begin position="562"/>
        <end position="585"/>
    </location>
</feature>
<dbReference type="Pfam" id="PF23247">
    <property type="entry name" value="LRR_RPS2"/>
    <property type="match status" value="1"/>
</dbReference>
<dbReference type="AlphaFoldDB" id="A0A3B6UC29"/>
<dbReference type="InterPro" id="IPR050905">
    <property type="entry name" value="Plant_NBS-LRR"/>
</dbReference>
<evidence type="ECO:0000313" key="4">
    <source>
        <dbReference type="Proteomes" id="UP000019116"/>
    </source>
</evidence>
<name>A0A3B6UC29_WHEAT</name>
<evidence type="ECO:0000313" key="3">
    <source>
        <dbReference type="EnsemblPlants" id="TraesCSU02G167500.2"/>
    </source>
</evidence>
<organism evidence="3">
    <name type="scientific">Triticum aestivum</name>
    <name type="common">Wheat</name>
    <dbReference type="NCBI Taxonomy" id="4565"/>
    <lineage>
        <taxon>Eukaryota</taxon>
        <taxon>Viridiplantae</taxon>
        <taxon>Streptophyta</taxon>
        <taxon>Embryophyta</taxon>
        <taxon>Tracheophyta</taxon>
        <taxon>Spermatophyta</taxon>
        <taxon>Magnoliopsida</taxon>
        <taxon>Liliopsida</taxon>
        <taxon>Poales</taxon>
        <taxon>Poaceae</taxon>
        <taxon>BOP clade</taxon>
        <taxon>Pooideae</taxon>
        <taxon>Triticodae</taxon>
        <taxon>Triticeae</taxon>
        <taxon>Triticinae</taxon>
        <taxon>Triticum</taxon>
    </lineage>
</organism>
<proteinExistence type="predicted"/>
<feature type="compositionally biased region" description="Basic and acidic residues" evidence="1">
    <location>
        <begin position="571"/>
        <end position="585"/>
    </location>
</feature>
<dbReference type="InterPro" id="IPR057135">
    <property type="entry name" value="At4g27190-like_LRR"/>
</dbReference>
<dbReference type="EnsemblPlants" id="TraesCSU02G167500.2">
    <property type="protein sequence ID" value="TraesCSU02G167500.2"/>
    <property type="gene ID" value="TraesCSU02G167500"/>
</dbReference>
<reference evidence="3" key="2">
    <citation type="submission" date="2018-10" db="UniProtKB">
        <authorList>
            <consortium name="EnsemblPlants"/>
        </authorList>
    </citation>
    <scope>IDENTIFICATION</scope>
</reference>
<dbReference type="PaxDb" id="4565-Traes_3B_E248CE7BB.1"/>
<dbReference type="SUPFAM" id="SSF52058">
    <property type="entry name" value="L domain-like"/>
    <property type="match status" value="2"/>
</dbReference>
<dbReference type="Proteomes" id="UP000019116">
    <property type="component" value="Chromosome Un"/>
</dbReference>
<reference evidence="3" key="1">
    <citation type="submission" date="2018-08" db="EMBL/GenBank/DDBJ databases">
        <authorList>
            <person name="Rossello M."/>
        </authorList>
    </citation>
    <scope>NUCLEOTIDE SEQUENCE [LARGE SCALE GENOMIC DNA]</scope>
    <source>
        <strain evidence="3">cv. Chinese Spring</strain>
    </source>
</reference>
<dbReference type="Gramene" id="TraesCSU02G167500.2">
    <property type="protein sequence ID" value="TraesCSU02G167500.2"/>
    <property type="gene ID" value="TraesCSU02G167500"/>
</dbReference>
<dbReference type="Gramene" id="TraesCSU03G0209600.2">
    <property type="protein sequence ID" value="TraesCSU03G0209600.2.CDS"/>
    <property type="gene ID" value="TraesCSU03G0209600"/>
</dbReference>
<feature type="domain" description="Disease resistance protein At4g27190-like leucine-rich repeats" evidence="2">
    <location>
        <begin position="868"/>
        <end position="976"/>
    </location>
</feature>
<dbReference type="PANTHER" id="PTHR33463:SF194">
    <property type="entry name" value="OS04G0431700 PROTEIN"/>
    <property type="match status" value="1"/>
</dbReference>
<dbReference type="PANTHER" id="PTHR33463">
    <property type="entry name" value="NB-ARC DOMAIN-CONTAINING PROTEIN-RELATED"/>
    <property type="match status" value="1"/>
</dbReference>
<dbReference type="InterPro" id="IPR032675">
    <property type="entry name" value="LRR_dom_sf"/>
</dbReference>
<evidence type="ECO:0000259" key="2">
    <source>
        <dbReference type="Pfam" id="PF23247"/>
    </source>
</evidence>
<dbReference type="STRING" id="4565.A0A3B6UC29"/>
<sequence length="1033" mass="118386">MNVAEKEILRADNVHEAAQEMFKIIQLRGRIFCLDCWDGFGASAVLRYMAAMLPSRRNIPELCFDRIIFIDCSKWNNRRAVQRAIAQELTLDRSIMATLDKQDEEDDFKGIGESSRNEIGSVAQVIEQTLTGTKFMMFFLNGSDDEVDIGSFGIPLTRFGKNMMIWTFNRCCLTMHRHVDRLSISSNLRYTHVFIYSFRGARSLIAYEFQELLHQQCATIVARSPSMLDINPTMVKECCLYGLFLHYIFHISTKLDWIAHASNYWICDAIIQGDKARDVSNTLHGEINWEGDATVIDEVLQMLMKYFEHLFLVVKDDDVYKEGSYRWISVTSKNMEICGMQTIPAVTSSLFLAFERSDHPPTLQKGFFEHSNKLGVLVLCFCAFNFASPPFHHCQNLRFLGLDHCTRSKTCEADNHQEWACLYNLLVLDLRYTEWDNILSEEKMDLMKSITELNIEGVRCWRYTAQLQGRLPNLERLRIIKPTCQHETSNDVDNSFTDKKSMKILDFSGNSDMKTLPTSLSKASRLQMLILDGCDGLESIVASGLLPPSLKTFSFDGYGPTRQRTSTVELPPKDFRPPPNEEKKGISTSRISLVGCTQLDNLFLRGLPNLVELDLSGTAIKKLDFKTMVVQVPRLKRLFLIGCKHLRAIISLEKIDHLELVCIDTRAGIVCPYPIIDKHKSFQLHVHAVLADARITHSLRELGWGPKEDVTFNIHITSSPVQFEATSKDKVGPSDQENPQQLIRLASRYSDVLRMVGDPLVQVFLPPAATPKLDRHIEISQGRCHMERHLKESLDSFMGLYAESLHFHDVSTRAITPQGHNPNLWKYLRWCCVERCPKLNTCFPLRSHEYMAGLAGWWMTNWLSKIDPKGFSNLQHLHLCFCPSLQFVLPMRFWSLPSLETLYIIHCGGDLNHVFMQDEMVQTGIGRNRPRILPCPKLTTIHLHDLPKLQKICEVSLLAPALQTIKIKGCWSLRRLPSVRGRSPGEKKPTIEIEKDVWDALEWDADHLPDQFETPVHSRYYKEKLPRVSVLSR</sequence>
<accession>A0A3B6UC29</accession>
<dbReference type="Gene3D" id="3.80.10.10">
    <property type="entry name" value="Ribonuclease Inhibitor"/>
    <property type="match status" value="2"/>
</dbReference>
<keyword evidence="4" id="KW-1185">Reference proteome</keyword>
<protein>
    <recommendedName>
        <fullName evidence="2">Disease resistance protein At4g27190-like leucine-rich repeats domain-containing protein</fullName>
    </recommendedName>
</protein>
<evidence type="ECO:0000256" key="1">
    <source>
        <dbReference type="SAM" id="MobiDB-lite"/>
    </source>
</evidence>